<dbReference type="CTD" id="154467"/>
<evidence type="ECO:0000256" key="1">
    <source>
        <dbReference type="ARBA" id="ARBA00004167"/>
    </source>
</evidence>
<keyword evidence="4 8" id="KW-1133">Transmembrane helix</keyword>
<name>A0A2I4BGZ3_AUSLI</name>
<evidence type="ECO:0000256" key="5">
    <source>
        <dbReference type="ARBA" id="ARBA00023054"/>
    </source>
</evidence>
<accession>A0A2I4BGZ3</accession>
<dbReference type="InParanoid" id="A0A2I4BGZ3"/>
<evidence type="ECO:0000256" key="4">
    <source>
        <dbReference type="ARBA" id="ARBA00022989"/>
    </source>
</evidence>
<dbReference type="PANTHER" id="PTHR31759:SF1">
    <property type="entry name" value="COILED-COIL DOMAIN-CONTAINING PROTEIN 167"/>
    <property type="match status" value="1"/>
</dbReference>
<evidence type="ECO:0000256" key="8">
    <source>
        <dbReference type="SAM" id="Phobius"/>
    </source>
</evidence>
<dbReference type="Pfam" id="PF15188">
    <property type="entry name" value="CCDC-167"/>
    <property type="match status" value="1"/>
</dbReference>
<evidence type="ECO:0000256" key="2">
    <source>
        <dbReference type="ARBA" id="ARBA00022350"/>
    </source>
</evidence>
<dbReference type="OrthoDB" id="6435278at2759"/>
<organism evidence="9 10">
    <name type="scientific">Austrofundulus limnaeus</name>
    <name type="common">Annual killifish</name>
    <dbReference type="NCBI Taxonomy" id="52670"/>
    <lineage>
        <taxon>Eukaryota</taxon>
        <taxon>Metazoa</taxon>
        <taxon>Chordata</taxon>
        <taxon>Craniata</taxon>
        <taxon>Vertebrata</taxon>
        <taxon>Euteleostomi</taxon>
        <taxon>Actinopterygii</taxon>
        <taxon>Neopterygii</taxon>
        <taxon>Teleostei</taxon>
        <taxon>Neoteleostei</taxon>
        <taxon>Acanthomorphata</taxon>
        <taxon>Ovalentaria</taxon>
        <taxon>Atherinomorphae</taxon>
        <taxon>Cyprinodontiformes</taxon>
        <taxon>Rivulidae</taxon>
        <taxon>Austrofundulus</taxon>
    </lineage>
</organism>
<keyword evidence="9" id="KW-1185">Reference proteome</keyword>
<proteinExistence type="predicted"/>
<reference evidence="10" key="1">
    <citation type="submission" date="2025-08" db="UniProtKB">
        <authorList>
            <consortium name="RefSeq"/>
        </authorList>
    </citation>
    <scope>IDENTIFICATION</scope>
    <source>
        <strain evidence="10">Quisiro</strain>
    </source>
</reference>
<keyword evidence="6 8" id="KW-0472">Membrane</keyword>
<feature type="transmembrane region" description="Helical" evidence="8">
    <location>
        <begin position="81"/>
        <end position="99"/>
    </location>
</feature>
<dbReference type="Proteomes" id="UP000192220">
    <property type="component" value="Unplaced"/>
</dbReference>
<evidence type="ECO:0000256" key="7">
    <source>
        <dbReference type="SAM" id="Coils"/>
    </source>
</evidence>
<sequence>MSGVKDKKRENVSVATEIDRLEKRRERIQDDLEKAKFKSRKERLTEKERQELQEEMAIINERVQMLDKELQSLRGENRKNMLLSVALFAVSALLYYTFFYNEVDT</sequence>
<dbReference type="InterPro" id="IPR028194">
    <property type="entry name" value="CC167"/>
</dbReference>
<keyword evidence="5 7" id="KW-0175">Coiled coil</keyword>
<evidence type="ECO:0000256" key="3">
    <source>
        <dbReference type="ARBA" id="ARBA00022692"/>
    </source>
</evidence>
<protein>
    <recommendedName>
        <fullName evidence="2">Coiled-coil domain-containing protein 167</fullName>
    </recommendedName>
</protein>
<dbReference type="GO" id="GO:0016020">
    <property type="term" value="C:membrane"/>
    <property type="evidence" value="ECO:0007669"/>
    <property type="project" value="UniProtKB-SubCell"/>
</dbReference>
<evidence type="ECO:0000256" key="6">
    <source>
        <dbReference type="ARBA" id="ARBA00023136"/>
    </source>
</evidence>
<evidence type="ECO:0000313" key="10">
    <source>
        <dbReference type="RefSeq" id="XP_013867019.1"/>
    </source>
</evidence>
<feature type="coiled-coil region" evidence="7">
    <location>
        <begin position="4"/>
        <end position="76"/>
    </location>
</feature>
<dbReference type="STRING" id="52670.A0A2I4BGZ3"/>
<keyword evidence="3 8" id="KW-0812">Transmembrane</keyword>
<evidence type="ECO:0000313" key="9">
    <source>
        <dbReference type="Proteomes" id="UP000192220"/>
    </source>
</evidence>
<dbReference type="FunCoup" id="A0A2I4BGZ3">
    <property type="interactions" value="1020"/>
</dbReference>
<dbReference type="GeneID" id="106519770"/>
<dbReference type="AlphaFoldDB" id="A0A2I4BGZ3"/>
<gene>
    <name evidence="10" type="primary">ccdc167</name>
</gene>
<comment type="subcellular location">
    <subcellularLocation>
        <location evidence="1">Membrane</location>
        <topology evidence="1">Single-pass membrane protein</topology>
    </subcellularLocation>
</comment>
<dbReference type="RefSeq" id="XP_013867019.1">
    <property type="nucleotide sequence ID" value="XM_014011565.1"/>
</dbReference>
<dbReference type="PANTHER" id="PTHR31759">
    <property type="entry name" value="COILED-COIL DOMAIN-CONTAINING PROTEIN 167"/>
    <property type="match status" value="1"/>
</dbReference>
<dbReference type="KEGG" id="alim:106519770"/>